<reference evidence="2" key="1">
    <citation type="journal article" date="2015" name="Nat. Genet.">
        <title>The genome and transcriptome of the zoonotic hookworm Ancylostoma ceylanicum identify infection-specific gene families.</title>
        <authorList>
            <person name="Schwarz E.M."/>
            <person name="Hu Y."/>
            <person name="Antoshechkin I."/>
            <person name="Miller M.M."/>
            <person name="Sternberg P.W."/>
            <person name="Aroian R.V."/>
        </authorList>
    </citation>
    <scope>NUCLEOTIDE SEQUENCE</scope>
    <source>
        <strain evidence="2">HY135</strain>
    </source>
</reference>
<dbReference type="Proteomes" id="UP000024635">
    <property type="component" value="Unassembled WGS sequence"/>
</dbReference>
<evidence type="ECO:0000313" key="1">
    <source>
        <dbReference type="EMBL" id="EYB88460.1"/>
    </source>
</evidence>
<proteinExistence type="predicted"/>
<sequence length="68" mass="8081">MVKWCKTWDLTINMSKSVSIHLGPGPWRQISRAFGYLHQQSPFDTFYDIQNKGSSMIWFFVFVCYVKK</sequence>
<keyword evidence="2" id="KW-1185">Reference proteome</keyword>
<organism evidence="1 2">
    <name type="scientific">Ancylostoma ceylanicum</name>
    <dbReference type="NCBI Taxonomy" id="53326"/>
    <lineage>
        <taxon>Eukaryota</taxon>
        <taxon>Metazoa</taxon>
        <taxon>Ecdysozoa</taxon>
        <taxon>Nematoda</taxon>
        <taxon>Chromadorea</taxon>
        <taxon>Rhabditida</taxon>
        <taxon>Rhabditina</taxon>
        <taxon>Rhabditomorpha</taxon>
        <taxon>Strongyloidea</taxon>
        <taxon>Ancylostomatidae</taxon>
        <taxon>Ancylostomatinae</taxon>
        <taxon>Ancylostoma</taxon>
    </lineage>
</organism>
<name>A0A016SCU4_9BILA</name>
<accession>A0A016SCU4</accession>
<dbReference type="EMBL" id="JARK01001582">
    <property type="protein sequence ID" value="EYB88460.1"/>
    <property type="molecule type" value="Genomic_DNA"/>
</dbReference>
<dbReference type="AlphaFoldDB" id="A0A016SCU4"/>
<gene>
    <name evidence="1" type="primary">Acey_s0246.g21</name>
    <name evidence="1" type="ORF">Y032_0246g21</name>
</gene>
<evidence type="ECO:0000313" key="2">
    <source>
        <dbReference type="Proteomes" id="UP000024635"/>
    </source>
</evidence>
<comment type="caution">
    <text evidence="1">The sequence shown here is derived from an EMBL/GenBank/DDBJ whole genome shotgun (WGS) entry which is preliminary data.</text>
</comment>
<protein>
    <submittedName>
        <fullName evidence="1">Uncharacterized protein</fullName>
    </submittedName>
</protein>